<dbReference type="OrthoDB" id="9987040at2759"/>
<dbReference type="Pfam" id="PF01436">
    <property type="entry name" value="NHL"/>
    <property type="match status" value="1"/>
</dbReference>
<dbReference type="SUPFAM" id="SSF57850">
    <property type="entry name" value="RING/U-box"/>
    <property type="match status" value="1"/>
</dbReference>
<dbReference type="GO" id="GO:0061630">
    <property type="term" value="F:ubiquitin protein ligase activity"/>
    <property type="evidence" value="ECO:0007669"/>
    <property type="project" value="TreeGrafter"/>
</dbReference>
<accession>A0A8B8E181</accession>
<proteinExistence type="predicted"/>
<dbReference type="InterPro" id="IPR001841">
    <property type="entry name" value="Znf_RING"/>
</dbReference>
<sequence>MDTDPKFRPASVMSLRTKIREDHLTCPICMEGFDKPKALPCVHSFCQGCLTDFIVSRGYETKGQFPCPVCQKETIIPAGGVGNFPDNHLLSSLLDTVEKKPTVPPRHGGISGNDPRSSGGLYPLAPAGFPSSVNQASTTSAPCSENLLLKVGHYGPTIADFMKPYGLAIGRNGEYVVTDLAGSRVLVFANAGELIGRFSCDCKISGVTMTKDNSILLAVNGAGSAIMRLYNMDGHVLQTIGDYYRYDKPSGIAQTSDYKTIISNLGGNNIYVFTHQNKMSVKFGWHGSGDKHFDGPNFLAVDSKDHIVVSDSGNDCIKIFDTAGNFKRKLVHFLSHGGVSRQEG</sequence>
<keyword evidence="3 5" id="KW-0863">Zinc-finger</keyword>
<dbReference type="Pfam" id="PF13445">
    <property type="entry name" value="zf-RING_UBOX"/>
    <property type="match status" value="1"/>
</dbReference>
<reference evidence="8" key="1">
    <citation type="submission" date="2024-06" db="UniProtKB">
        <authorList>
            <consortium name="RefSeq"/>
        </authorList>
    </citation>
    <scope>NUCLEOTIDE SEQUENCE [LARGE SCALE GENOMIC DNA]</scope>
</reference>
<evidence type="ECO:0000256" key="3">
    <source>
        <dbReference type="ARBA" id="ARBA00022771"/>
    </source>
</evidence>
<dbReference type="PROSITE" id="PS00518">
    <property type="entry name" value="ZF_RING_1"/>
    <property type="match status" value="1"/>
</dbReference>
<dbReference type="CDD" id="cd05819">
    <property type="entry name" value="NHL"/>
    <property type="match status" value="1"/>
</dbReference>
<evidence type="ECO:0000313" key="9">
    <source>
        <dbReference type="RefSeq" id="XP_022333563.1"/>
    </source>
</evidence>
<dbReference type="Proteomes" id="UP000694844">
    <property type="component" value="Chromosome 1"/>
</dbReference>
<evidence type="ECO:0000256" key="6">
    <source>
        <dbReference type="PROSITE-ProRule" id="PRU00504"/>
    </source>
</evidence>
<dbReference type="Gene3D" id="3.30.40.10">
    <property type="entry name" value="Zinc/RING finger domain, C3HC4 (zinc finger)"/>
    <property type="match status" value="1"/>
</dbReference>
<dbReference type="InterPro" id="IPR001258">
    <property type="entry name" value="NHL_repeat"/>
</dbReference>
<dbReference type="InterPro" id="IPR017907">
    <property type="entry name" value="Znf_RING_CS"/>
</dbReference>
<dbReference type="PROSITE" id="PS50089">
    <property type="entry name" value="ZF_RING_2"/>
    <property type="match status" value="1"/>
</dbReference>
<organism evidence="8 9">
    <name type="scientific">Crassostrea virginica</name>
    <name type="common">Eastern oyster</name>
    <dbReference type="NCBI Taxonomy" id="6565"/>
    <lineage>
        <taxon>Eukaryota</taxon>
        <taxon>Metazoa</taxon>
        <taxon>Spiralia</taxon>
        <taxon>Lophotrochozoa</taxon>
        <taxon>Mollusca</taxon>
        <taxon>Bivalvia</taxon>
        <taxon>Autobranchia</taxon>
        <taxon>Pteriomorphia</taxon>
        <taxon>Ostreida</taxon>
        <taxon>Ostreoidea</taxon>
        <taxon>Ostreidae</taxon>
        <taxon>Crassostrea</taxon>
    </lineage>
</organism>
<dbReference type="InterPro" id="IPR011042">
    <property type="entry name" value="6-blade_b-propeller_TolB-like"/>
</dbReference>
<dbReference type="SMART" id="SM00184">
    <property type="entry name" value="RING"/>
    <property type="match status" value="1"/>
</dbReference>
<dbReference type="InterPro" id="IPR013083">
    <property type="entry name" value="Znf_RING/FYVE/PHD"/>
</dbReference>
<evidence type="ECO:0000259" key="7">
    <source>
        <dbReference type="PROSITE" id="PS50089"/>
    </source>
</evidence>
<gene>
    <name evidence="9" type="primary">LOC111130672</name>
</gene>
<evidence type="ECO:0000256" key="1">
    <source>
        <dbReference type="ARBA" id="ARBA00022723"/>
    </source>
</evidence>
<dbReference type="AlphaFoldDB" id="A0A8B8E181"/>
<keyword evidence="1" id="KW-0479">Metal-binding</keyword>
<dbReference type="KEGG" id="cvn:111130672"/>
<evidence type="ECO:0000256" key="4">
    <source>
        <dbReference type="ARBA" id="ARBA00022833"/>
    </source>
</evidence>
<dbReference type="InterPro" id="IPR027370">
    <property type="entry name" value="Znf-RING_euk"/>
</dbReference>
<protein>
    <submittedName>
        <fullName evidence="9">Tripartite motif-containing protein 2-like</fullName>
    </submittedName>
</protein>
<dbReference type="SUPFAM" id="SSF101898">
    <property type="entry name" value="NHL repeat"/>
    <property type="match status" value="1"/>
</dbReference>
<dbReference type="Gene3D" id="2.120.10.30">
    <property type="entry name" value="TolB, C-terminal domain"/>
    <property type="match status" value="2"/>
</dbReference>
<keyword evidence="2" id="KW-0677">Repeat</keyword>
<dbReference type="GeneID" id="111130672"/>
<dbReference type="PANTHER" id="PTHR25462:SF296">
    <property type="entry name" value="MEIOTIC P26, ISOFORM F"/>
    <property type="match status" value="1"/>
</dbReference>
<reference evidence="9" key="2">
    <citation type="submission" date="2025-08" db="UniProtKB">
        <authorList>
            <consortium name="RefSeq"/>
        </authorList>
    </citation>
    <scope>IDENTIFICATION</scope>
    <source>
        <tissue evidence="9">Whole sample</tissue>
    </source>
</reference>
<dbReference type="InterPro" id="IPR047153">
    <property type="entry name" value="TRIM45/56/19-like"/>
</dbReference>
<dbReference type="PANTHER" id="PTHR25462">
    <property type="entry name" value="BONUS, ISOFORM C-RELATED"/>
    <property type="match status" value="1"/>
</dbReference>
<name>A0A8B8E181_CRAVI</name>
<dbReference type="RefSeq" id="XP_022333563.1">
    <property type="nucleotide sequence ID" value="XM_022477855.1"/>
</dbReference>
<dbReference type="PROSITE" id="PS51125">
    <property type="entry name" value="NHL"/>
    <property type="match status" value="2"/>
</dbReference>
<evidence type="ECO:0000313" key="8">
    <source>
        <dbReference type="Proteomes" id="UP000694844"/>
    </source>
</evidence>
<dbReference type="GO" id="GO:0008270">
    <property type="term" value="F:zinc ion binding"/>
    <property type="evidence" value="ECO:0007669"/>
    <property type="project" value="UniProtKB-KW"/>
</dbReference>
<feature type="domain" description="RING-type" evidence="7">
    <location>
        <begin position="26"/>
        <end position="71"/>
    </location>
</feature>
<keyword evidence="4" id="KW-0862">Zinc</keyword>
<feature type="repeat" description="NHL" evidence="6">
    <location>
        <begin position="148"/>
        <end position="191"/>
    </location>
</feature>
<feature type="repeat" description="NHL" evidence="6">
    <location>
        <begin position="282"/>
        <end position="323"/>
    </location>
</feature>
<evidence type="ECO:0000256" key="2">
    <source>
        <dbReference type="ARBA" id="ARBA00022737"/>
    </source>
</evidence>
<evidence type="ECO:0000256" key="5">
    <source>
        <dbReference type="PROSITE-ProRule" id="PRU00175"/>
    </source>
</evidence>
<keyword evidence="8" id="KW-1185">Reference proteome</keyword>